<keyword evidence="10 16" id="KW-1133">Transmembrane helix</keyword>
<dbReference type="PRINTS" id="PR01435">
    <property type="entry name" value="NPOXDRDTASE5"/>
</dbReference>
<evidence type="ECO:0000259" key="18">
    <source>
        <dbReference type="Pfam" id="PF00662"/>
    </source>
</evidence>
<dbReference type="GO" id="GO:0003954">
    <property type="term" value="F:NADH dehydrogenase activity"/>
    <property type="evidence" value="ECO:0007669"/>
    <property type="project" value="TreeGrafter"/>
</dbReference>
<proteinExistence type="inferred from homology"/>
<name>Q071U2_9CNID</name>
<evidence type="ECO:0000313" key="20">
    <source>
        <dbReference type="EMBL" id="ABB90978.1"/>
    </source>
</evidence>
<geneLocation type="mitochondrion" evidence="20"/>
<dbReference type="InterPro" id="IPR001516">
    <property type="entry name" value="Proton_antipo_N"/>
</dbReference>
<evidence type="ECO:0000256" key="1">
    <source>
        <dbReference type="ARBA" id="ARBA00004448"/>
    </source>
</evidence>
<dbReference type="Pfam" id="PF00361">
    <property type="entry name" value="Proton_antipo_M"/>
    <property type="match status" value="1"/>
</dbReference>
<feature type="domain" description="NADH dehydrogenase subunit 5 C-terminal" evidence="19">
    <location>
        <begin position="423"/>
        <end position="609"/>
    </location>
</feature>
<evidence type="ECO:0000256" key="9">
    <source>
        <dbReference type="ARBA" id="ARBA00022982"/>
    </source>
</evidence>
<keyword evidence="13 16" id="KW-0496">Mitochondrion</keyword>
<evidence type="ECO:0000256" key="16">
    <source>
        <dbReference type="RuleBase" id="RU003404"/>
    </source>
</evidence>
<feature type="transmembrane region" description="Helical" evidence="16">
    <location>
        <begin position="302"/>
        <end position="322"/>
    </location>
</feature>
<evidence type="ECO:0000256" key="4">
    <source>
        <dbReference type="ARBA" id="ARBA00022448"/>
    </source>
</evidence>
<dbReference type="Pfam" id="PF00662">
    <property type="entry name" value="Proton_antipo_N"/>
    <property type="match status" value="1"/>
</dbReference>
<dbReference type="InterPro" id="IPR001750">
    <property type="entry name" value="ND/Mrp_TM"/>
</dbReference>
<feature type="transmembrane region" description="Helical" evidence="16">
    <location>
        <begin position="490"/>
        <end position="511"/>
    </location>
</feature>
<feature type="domain" description="NADH:quinone oxidoreductase/Mrp antiporter transmembrane" evidence="17">
    <location>
        <begin position="131"/>
        <end position="420"/>
    </location>
</feature>
<evidence type="ECO:0000259" key="19">
    <source>
        <dbReference type="Pfam" id="PF06455"/>
    </source>
</evidence>
<dbReference type="GO" id="GO:0005743">
    <property type="term" value="C:mitochondrial inner membrane"/>
    <property type="evidence" value="ECO:0007669"/>
    <property type="project" value="UniProtKB-SubCell"/>
</dbReference>
<dbReference type="PANTHER" id="PTHR42829">
    <property type="entry name" value="NADH-UBIQUINONE OXIDOREDUCTASE CHAIN 5"/>
    <property type="match status" value="1"/>
</dbReference>
<dbReference type="InterPro" id="IPR010934">
    <property type="entry name" value="NADH_DH_su5_C"/>
</dbReference>
<dbReference type="GO" id="GO:0015990">
    <property type="term" value="P:electron transport coupled proton transport"/>
    <property type="evidence" value="ECO:0007669"/>
    <property type="project" value="TreeGrafter"/>
</dbReference>
<evidence type="ECO:0000256" key="14">
    <source>
        <dbReference type="ARBA" id="ARBA00023136"/>
    </source>
</evidence>
<dbReference type="EC" id="7.1.1.2" evidence="2 16"/>
<dbReference type="InterPro" id="IPR018393">
    <property type="entry name" value="NADHpl_OxRdtase_5_subgr"/>
</dbReference>
<dbReference type="AlphaFoldDB" id="Q071U2"/>
<keyword evidence="11 16" id="KW-0520">NAD</keyword>
<keyword evidence="12 16" id="KW-0830">Ubiquinone</keyword>
<evidence type="ECO:0000256" key="15">
    <source>
        <dbReference type="ARBA" id="ARBA00049551"/>
    </source>
</evidence>
<dbReference type="GO" id="GO:0042773">
    <property type="term" value="P:ATP synthesis coupled electron transport"/>
    <property type="evidence" value="ECO:0007669"/>
    <property type="project" value="InterPro"/>
</dbReference>
<dbReference type="EMBL" id="DQ304771">
    <property type="protein sequence ID" value="ABB90978.1"/>
    <property type="molecule type" value="Genomic_DNA"/>
</dbReference>
<comment type="catalytic activity">
    <reaction evidence="15 16">
        <text>a ubiquinone + NADH + 5 H(+)(in) = a ubiquinol + NAD(+) + 4 H(+)(out)</text>
        <dbReference type="Rhea" id="RHEA:29091"/>
        <dbReference type="Rhea" id="RHEA-COMP:9565"/>
        <dbReference type="Rhea" id="RHEA-COMP:9566"/>
        <dbReference type="ChEBI" id="CHEBI:15378"/>
        <dbReference type="ChEBI" id="CHEBI:16389"/>
        <dbReference type="ChEBI" id="CHEBI:17976"/>
        <dbReference type="ChEBI" id="CHEBI:57540"/>
        <dbReference type="ChEBI" id="CHEBI:57945"/>
        <dbReference type="EC" id="7.1.1.2"/>
    </reaction>
</comment>
<feature type="domain" description="NADH-Ubiquinone oxidoreductase (complex I) chain 5 N-terminal" evidence="18">
    <location>
        <begin position="64"/>
        <end position="114"/>
    </location>
</feature>
<keyword evidence="9" id="KW-0249">Electron transport</keyword>
<dbReference type="PRINTS" id="PR01434">
    <property type="entry name" value="NADHDHGNASE5"/>
</dbReference>
<dbReference type="Pfam" id="PF06455">
    <property type="entry name" value="NADH5_C"/>
    <property type="match status" value="1"/>
</dbReference>
<feature type="transmembrane region" description="Helical" evidence="16">
    <location>
        <begin position="30"/>
        <end position="49"/>
    </location>
</feature>
<evidence type="ECO:0000256" key="3">
    <source>
        <dbReference type="ARBA" id="ARBA00021096"/>
    </source>
</evidence>
<dbReference type="GeneID" id="4356538"/>
<evidence type="ECO:0000256" key="13">
    <source>
        <dbReference type="ARBA" id="ARBA00023128"/>
    </source>
</evidence>
<dbReference type="NCBIfam" id="TIGR01974">
    <property type="entry name" value="NDH_I_L"/>
    <property type="match status" value="1"/>
</dbReference>
<evidence type="ECO:0000256" key="11">
    <source>
        <dbReference type="ARBA" id="ARBA00023027"/>
    </source>
</evidence>
<dbReference type="CTD" id="4540"/>
<feature type="transmembrane region" description="Helical" evidence="16">
    <location>
        <begin position="136"/>
        <end position="155"/>
    </location>
</feature>
<feature type="transmembrane region" description="Helical" evidence="16">
    <location>
        <begin position="404"/>
        <end position="429"/>
    </location>
</feature>
<keyword evidence="5" id="KW-0679">Respiratory chain</keyword>
<feature type="transmembrane region" description="Helical" evidence="16">
    <location>
        <begin position="113"/>
        <end position="130"/>
    </location>
</feature>
<feature type="transmembrane region" description="Helical" evidence="16">
    <location>
        <begin position="450"/>
        <end position="470"/>
    </location>
</feature>
<comment type="similarity">
    <text evidence="16">Belongs to the complex I subunit 5 family.</text>
</comment>
<gene>
    <name evidence="20" type="primary">ND5</name>
</gene>
<dbReference type="Gene3D" id="1.20.5.2700">
    <property type="match status" value="1"/>
</dbReference>
<feature type="transmembrane region" description="Helical" evidence="16">
    <location>
        <begin position="84"/>
        <end position="106"/>
    </location>
</feature>
<protein>
    <recommendedName>
        <fullName evidence="3 16">NADH-ubiquinone oxidoreductase chain 5</fullName>
        <ecNumber evidence="2 16">7.1.1.2</ecNumber>
    </recommendedName>
</protein>
<keyword evidence="4 16" id="KW-0813">Transport</keyword>
<dbReference type="InterPro" id="IPR003945">
    <property type="entry name" value="NU5C-like"/>
</dbReference>
<feature type="transmembrane region" description="Helical" evidence="16">
    <location>
        <begin position="593"/>
        <end position="613"/>
    </location>
</feature>
<evidence type="ECO:0000256" key="5">
    <source>
        <dbReference type="ARBA" id="ARBA00022660"/>
    </source>
</evidence>
<evidence type="ECO:0000256" key="6">
    <source>
        <dbReference type="ARBA" id="ARBA00022692"/>
    </source>
</evidence>
<accession>Q071U2</accession>
<evidence type="ECO:0000256" key="12">
    <source>
        <dbReference type="ARBA" id="ARBA00023075"/>
    </source>
</evidence>
<dbReference type="GO" id="GO:0008137">
    <property type="term" value="F:NADH dehydrogenase (ubiquinone) activity"/>
    <property type="evidence" value="ECO:0007669"/>
    <property type="project" value="UniProtKB-EC"/>
</dbReference>
<evidence type="ECO:0000256" key="2">
    <source>
        <dbReference type="ARBA" id="ARBA00012944"/>
    </source>
</evidence>
<feature type="transmembrane region" description="Helical" evidence="16">
    <location>
        <begin position="244"/>
        <end position="262"/>
    </location>
</feature>
<keyword evidence="14 16" id="KW-0472">Membrane</keyword>
<organism evidence="20">
    <name type="scientific">Chrysopathes formosa</name>
    <dbReference type="NCBI Taxonomy" id="359504"/>
    <lineage>
        <taxon>Eukaryota</taxon>
        <taxon>Metazoa</taxon>
        <taxon>Cnidaria</taxon>
        <taxon>Anthozoa</taxon>
        <taxon>Hexacorallia</taxon>
        <taxon>Antipatharia</taxon>
        <taxon>Cladopathidae</taxon>
        <taxon>Chrysopathes</taxon>
    </lineage>
</organism>
<dbReference type="PANTHER" id="PTHR42829:SF2">
    <property type="entry name" value="NADH-UBIQUINONE OXIDOREDUCTASE CHAIN 5"/>
    <property type="match status" value="1"/>
</dbReference>
<keyword evidence="6 16" id="KW-0812">Transmembrane</keyword>
<feature type="transmembrane region" description="Helical" evidence="16">
    <location>
        <begin position="274"/>
        <end position="295"/>
    </location>
</feature>
<comment type="function">
    <text evidence="16">Core subunit of the mitochondrial membrane respiratory chain NADH dehydrogenase (Complex I) which catalyzes electron transfer from NADH through the respiratory chain, using ubiquinone as an electron acceptor. Essential for the catalytic activity and assembly of complex I.</text>
</comment>
<feature type="transmembrane region" description="Helical" evidence="16">
    <location>
        <begin position="334"/>
        <end position="352"/>
    </location>
</feature>
<evidence type="ECO:0000256" key="7">
    <source>
        <dbReference type="ARBA" id="ARBA00022792"/>
    </source>
</evidence>
<evidence type="ECO:0000259" key="17">
    <source>
        <dbReference type="Pfam" id="PF00361"/>
    </source>
</evidence>
<keyword evidence="8" id="KW-1278">Translocase</keyword>
<evidence type="ECO:0000256" key="8">
    <source>
        <dbReference type="ARBA" id="ARBA00022967"/>
    </source>
</evidence>
<dbReference type="NCBIfam" id="NF005141">
    <property type="entry name" value="PRK06590.1"/>
    <property type="match status" value="1"/>
</dbReference>
<sequence>MYILVVLAPLVGALTSGLFGRKIGEKGAGILTSGCLIISLSWSALIFYETTLNSSTTYIKLWRWLDSDLLTTYFGLQFDSLTATMLLVVTTVSTLVHIFSTAYMHGDPHIPRFMSYLSLFTFLMIVLVTSDNYPQLFIGWEGVGLCSYLLINFWLTRIEANKAAIKAMLVNRVGDIGLVLAMFAIWDQFGSLDFSSTFNMAPALTPSNNITLICLLLFLGAVGKSAQLGLHTWLPDAMEGPTPVSALIHAATMVTAGVFLLIRSSPLLEQAPLALMVVTIIGSLTAFMAATVGLVQNDLKKVIAYSTCSQLGYMVVACGISHYSISLFHLMNHAFFKALLFLSAGSVIHALADEQDMRKMGGLMKSIPFTYTMMVIGSLSLMGFPYLTGFYSKDLILELAYDQYYLAFAHWLGVFSALLTAFYSIRLVYLTFISDTNSRKEIFIHAHEGAWNLTLPLILLALGSLFMGYLTKEVIWSFQATLPPIIPISIKLMPVVLSLSGAALAIVLYHYSAYTFSALVSPISLANYTFLYSAWQFNYIINHFLVKSVWRAGHLISYRTLDRGVLELVGPKGISNFLIKLTQGISNLQSGLVFNYALVMLIGTAILILWTVWPPY</sequence>
<feature type="transmembrane region" description="Helical" evidence="16">
    <location>
        <begin position="206"/>
        <end position="223"/>
    </location>
</feature>
<evidence type="ECO:0000256" key="10">
    <source>
        <dbReference type="ARBA" id="ARBA00022989"/>
    </source>
</evidence>
<feature type="transmembrane region" description="Helical" evidence="16">
    <location>
        <begin position="373"/>
        <end position="392"/>
    </location>
</feature>
<reference evidence="20" key="1">
    <citation type="journal article" date="2007" name="Mol. Phylogenet. Evol.">
        <title>The complete mitochondrial genome of the black coral Chrysopathes formosa (Cnidaria:Anthozoa:Antipatharia) supports classification of antipatharians within the subclass Hexacorallia.</title>
        <authorList>
            <person name="Brugler M.R."/>
            <person name="France S.C."/>
        </authorList>
    </citation>
    <scope>NUCLEOTIDE SEQUENCE</scope>
    <source>
        <strain evidence="20">AD2330AB6</strain>
    </source>
</reference>
<comment type="subcellular location">
    <subcellularLocation>
        <location evidence="1">Mitochondrion inner membrane</location>
        <topology evidence="1">Multi-pass membrane protein</topology>
    </subcellularLocation>
</comment>
<feature type="transmembrane region" description="Helical" evidence="16">
    <location>
        <begin position="167"/>
        <end position="186"/>
    </location>
</feature>
<dbReference type="RefSeq" id="YP_778638.1">
    <property type="nucleotide sequence ID" value="NC_008411.1"/>
</dbReference>
<keyword evidence="7" id="KW-0999">Mitochondrion inner membrane</keyword>